<evidence type="ECO:0000313" key="2">
    <source>
        <dbReference type="Proteomes" id="UP000053467"/>
    </source>
</evidence>
<dbReference type="EMBL" id="LGGX01000001">
    <property type="protein sequence ID" value="KUK88227.1"/>
    <property type="molecule type" value="Genomic_DNA"/>
</dbReference>
<name>A0A117M789_UNCT6</name>
<proteinExistence type="predicted"/>
<reference evidence="2" key="1">
    <citation type="journal article" date="2015" name="MBio">
        <title>Genome-Resolved Metagenomic Analysis Reveals Roles for Candidate Phyla and Other Microbial Community Members in Biogeochemical Transformations in Oil Reservoirs.</title>
        <authorList>
            <person name="Hu P."/>
            <person name="Tom L."/>
            <person name="Singh A."/>
            <person name="Thomas B.C."/>
            <person name="Baker B.J."/>
            <person name="Piceno Y.M."/>
            <person name="Andersen G.L."/>
            <person name="Banfield J.F."/>
        </authorList>
    </citation>
    <scope>NUCLEOTIDE SEQUENCE [LARGE SCALE GENOMIC DNA]</scope>
</reference>
<accession>A0A117M789</accession>
<comment type="caution">
    <text evidence="1">The sequence shown here is derived from an EMBL/GenBank/DDBJ whole genome shotgun (WGS) entry which is preliminary data.</text>
</comment>
<sequence length="1242" mass="143220">MSIEDINCWDYSDLSFELNLDNIQQDGNDYGEISWSFCYGIEKSIYKLKHKYDFEIANSIANNINLILSLRDDRRGVHSYIDSSGTERTLKTWRGLKYSLIERNDSLFTYNIHICGYDSSLDRFIYYGPSHGIPAKYFAYPDLVLTGRILQTILRFVIAMDTIGKWDEIGGWSYRSKLIYDCKESYNEYIQWFQDTTINNDSYCGAWKHIFDVIDINFINDEVKIDTFYPQYPFRAKMRHPFNKNSTMADAGLFLYELTKENIYLEQTKKFAHYFRNNIDDSTFVFGNGTDSTFLWAYSVNYVKGKADDISHGGLSFIFMNDYHKKFPDDVFGKDDMIKMFNTIKYLMVIPGSETTGNYSYYPYLDGSYHDSLKYFPFSSDLKYQMFKFYGLTEYKPQTFEFITGIIDSFNPEDGYFQYYKRFYTPFSVKIGILPVSVLPVDSQQIETFVNGDRVYVELNSLYNYTGYRDTIVIELYDPDKNAEYHLKDTLYNVLKGITYKIPFGNLVFDGETLKTDTLVVKAYALRGGALKCPFFSDTLPLVARDTIYLFSPTEISVLKNNTFNVYACYRNKNIDLFGIDSVKITITYDTVNDDGSIEKATLIKYTDSNGKAYFNLRTNTTYPVIIRADKLGYFTAVDTLKPFMWSTTNVALGPSSSTHLVKQNGLLHLAYSDGDSIVYGRSKDFGNNWELKKIGSGRDVSITTISGGIAAVWKDGETWQYAYSTSPWTVPLIPTVMGYRSPSILANPANLSQLWFAGITTDHLTIDNQWTLQYTSFMYNNLTIPEFIQLIGEEGELDKNNYLVKPYDFSCIGVTTTNNKLGPEIVFQDANGEIIRKKFDATKNIWLISEKVSNSTFYSFNPDVNLKSFNDTNKIIWQEYNDLHFRNEIYLDNSFKKIVDNVVNDMKYPRIYNSIITYVGDDKLVRINTQEFSNEVENVTLNKGLDSCFYPVLVDSISLSIGLNPSTGQDVYIKNTKIRALWVEGHNNHYKIECGGTNFRIYTDSIYPILENPRSITLTDTLTSISESVLRNFLPSPQSRQPIERLSAQIECLNPAMDYLLEIITTNNNKNQPYALSIEEEFVKLIEGKENRTFFVLDKSDYQDGDIKLNIDRIRGNPNRTINIHLYEYDKIIKDFSATKNSYLQFGKINESVGEFKYKWRGAGFSDKKIEFNFLLPESGLIELKIFNIMGREIYSKKMNGQKGENIIRVDGKTTGLSSGIYFYIFESKYGKESGKIGFIK</sequence>
<evidence type="ECO:0008006" key="3">
    <source>
        <dbReference type="Google" id="ProtNLM"/>
    </source>
</evidence>
<dbReference type="AlphaFoldDB" id="A0A117M789"/>
<gene>
    <name evidence="1" type="ORF">XE03_0233</name>
</gene>
<evidence type="ECO:0000313" key="1">
    <source>
        <dbReference type="EMBL" id="KUK88227.1"/>
    </source>
</evidence>
<dbReference type="Proteomes" id="UP000053467">
    <property type="component" value="Unassembled WGS sequence"/>
</dbReference>
<protein>
    <recommendedName>
        <fullName evidence="3">T9SS type A sorting domain-containing protein</fullName>
    </recommendedName>
</protein>
<organism evidence="1 2">
    <name type="scientific">candidate division TA06 bacterium 34_109</name>
    <dbReference type="NCBI Taxonomy" id="1635277"/>
    <lineage>
        <taxon>Bacteria</taxon>
        <taxon>Bacteria division TA06</taxon>
    </lineage>
</organism>